<evidence type="ECO:0000259" key="1">
    <source>
        <dbReference type="Pfam" id="PF13175"/>
    </source>
</evidence>
<feature type="domain" description="Endonuclease GajA/Old nuclease/RecF-like AAA" evidence="1">
    <location>
        <begin position="227"/>
        <end position="462"/>
    </location>
</feature>
<protein>
    <recommendedName>
        <fullName evidence="5">ATP-dependent endonuclease</fullName>
    </recommendedName>
</protein>
<name>A0A918JL13_9BURK</name>
<dbReference type="Pfam" id="PF20469">
    <property type="entry name" value="OLD-like_TOPRIM"/>
    <property type="match status" value="1"/>
</dbReference>
<dbReference type="EMBL" id="BMYS01000009">
    <property type="protein sequence ID" value="GGW86717.1"/>
    <property type="molecule type" value="Genomic_DNA"/>
</dbReference>
<dbReference type="Pfam" id="PF13175">
    <property type="entry name" value="AAA_15"/>
    <property type="match status" value="2"/>
</dbReference>
<dbReference type="AlphaFoldDB" id="A0A918JL13"/>
<dbReference type="CDD" id="cd01026">
    <property type="entry name" value="TOPRIM_OLD"/>
    <property type="match status" value="1"/>
</dbReference>
<dbReference type="InterPro" id="IPR034139">
    <property type="entry name" value="TOPRIM_OLD"/>
</dbReference>
<dbReference type="SUPFAM" id="SSF52540">
    <property type="entry name" value="P-loop containing nucleoside triphosphate hydrolases"/>
    <property type="match status" value="1"/>
</dbReference>
<sequence length="773" mass="86737">MRTLREDKVRIKFVEITNFRKLKSTHIDFDKKTTIFVGANNSGKTSAMLALRIFLLSPNRLALRDITIANWTKIDLLGEEWEADGDPTVDLNNLLPSLDVWLDVPLSEIQHVVHILPTLDWAGGMLGVRLSYQVKDFDKLKVEYLAQRTAARDASITGENGENIKIALWPSSLTDFLERRFQAHLELVAYPLDPAAVTLPGKNGLATPQILPTSALAFDHPPFKNLIKIDEIAAQRDFTDAGSNEDHEERGDRTTRRFKRRLSDQLRSYYDRHLDPSKTPSEKDYEALGAIQAAEQSFDARLEAGFSAAFEELEDLGYPGMNNPKLKISTLLRATDGLKHGSSVQYQVADPSGDGTKTLKLPEDYSGLGYQNLIAMVFMLMGFRDDWMRVEKAGIHEGSDVSHEIQPLHLVLVEEPEAHLHAQVQQVFINKAYDLLRKHGDLGNSDNYCTQLIVSTHSSHVAHEADFSSLRYFRRRSAPHKGETPTTTVANLSHVFGDGDDTKRFVKRYLKATHCDLFFADGIIFVEGQAERILVPHFIRHHFPELARRYVTLLEIGGSHVHSFRDLVDSLGIATLIIGDLDATTAVKIIDKNGNETTRWKSTRPEQGKAQQTANSVLKEWHPKKKLIDELITLSPEEHESTTNGDYELYVAYQKPVKGVSDDTVQTIPRTFEDALIIENLSTVEKVQGSATSKKIREIVTQSLSGDDLQDELFELLKTAEKAAFALDCLMLEDPKTLKPPRYIADGLKWFEGAVSKDVAESELKVGPDHGRG</sequence>
<evidence type="ECO:0000313" key="4">
    <source>
        <dbReference type="Proteomes" id="UP000608345"/>
    </source>
</evidence>
<dbReference type="InterPro" id="IPR051396">
    <property type="entry name" value="Bact_Antivir_Def_Nuclease"/>
</dbReference>
<dbReference type="Gene3D" id="3.40.50.300">
    <property type="entry name" value="P-loop containing nucleotide triphosphate hydrolases"/>
    <property type="match status" value="2"/>
</dbReference>
<feature type="domain" description="OLD protein-like TOPRIM" evidence="2">
    <location>
        <begin position="518"/>
        <end position="582"/>
    </location>
</feature>
<accession>A0A918JL13</accession>
<organism evidence="3 4">
    <name type="scientific">Advenella faeciporci</name>
    <dbReference type="NCBI Taxonomy" id="797535"/>
    <lineage>
        <taxon>Bacteria</taxon>
        <taxon>Pseudomonadati</taxon>
        <taxon>Pseudomonadota</taxon>
        <taxon>Betaproteobacteria</taxon>
        <taxon>Burkholderiales</taxon>
        <taxon>Alcaligenaceae</taxon>
    </lineage>
</organism>
<feature type="domain" description="Endonuclease GajA/Old nuclease/RecF-like AAA" evidence="1">
    <location>
        <begin position="11"/>
        <end position="146"/>
    </location>
</feature>
<gene>
    <name evidence="3" type="ORF">GCM10011450_15800</name>
</gene>
<comment type="caution">
    <text evidence="3">The sequence shown here is derived from an EMBL/GenBank/DDBJ whole genome shotgun (WGS) entry which is preliminary data.</text>
</comment>
<dbReference type="Proteomes" id="UP000608345">
    <property type="component" value="Unassembled WGS sequence"/>
</dbReference>
<dbReference type="PANTHER" id="PTHR43581:SF2">
    <property type="entry name" value="EXCINUCLEASE ATPASE SUBUNIT"/>
    <property type="match status" value="1"/>
</dbReference>
<evidence type="ECO:0008006" key="5">
    <source>
        <dbReference type="Google" id="ProtNLM"/>
    </source>
</evidence>
<reference evidence="3" key="1">
    <citation type="journal article" date="2014" name="Int. J. Syst. Evol. Microbiol.">
        <title>Complete genome sequence of Corynebacterium casei LMG S-19264T (=DSM 44701T), isolated from a smear-ripened cheese.</title>
        <authorList>
            <consortium name="US DOE Joint Genome Institute (JGI-PGF)"/>
            <person name="Walter F."/>
            <person name="Albersmeier A."/>
            <person name="Kalinowski J."/>
            <person name="Ruckert C."/>
        </authorList>
    </citation>
    <scope>NUCLEOTIDE SEQUENCE</scope>
    <source>
        <strain evidence="3">KCTC 23732</strain>
    </source>
</reference>
<keyword evidence="4" id="KW-1185">Reference proteome</keyword>
<dbReference type="InterPro" id="IPR027417">
    <property type="entry name" value="P-loop_NTPase"/>
</dbReference>
<evidence type="ECO:0000259" key="2">
    <source>
        <dbReference type="Pfam" id="PF20469"/>
    </source>
</evidence>
<reference evidence="3" key="2">
    <citation type="submission" date="2020-09" db="EMBL/GenBank/DDBJ databases">
        <authorList>
            <person name="Sun Q."/>
            <person name="Kim S."/>
        </authorList>
    </citation>
    <scope>NUCLEOTIDE SEQUENCE</scope>
    <source>
        <strain evidence="3">KCTC 23732</strain>
    </source>
</reference>
<proteinExistence type="predicted"/>
<dbReference type="PANTHER" id="PTHR43581">
    <property type="entry name" value="ATP/GTP PHOSPHATASE"/>
    <property type="match status" value="1"/>
</dbReference>
<evidence type="ECO:0000313" key="3">
    <source>
        <dbReference type="EMBL" id="GGW86717.1"/>
    </source>
</evidence>
<dbReference type="InterPro" id="IPR041685">
    <property type="entry name" value="AAA_GajA/Old/RecF-like"/>
</dbReference>